<keyword evidence="3" id="KW-1185">Reference proteome</keyword>
<sequence>MGAEWAGAEWGRALPVPGDSPRRSGERSLVAWLSREQAPEQREQAAPAVREVGRPP</sequence>
<gene>
    <name evidence="2" type="ORF">GCM10023203_18520</name>
</gene>
<protein>
    <submittedName>
        <fullName evidence="2">Uncharacterized protein</fullName>
    </submittedName>
</protein>
<accession>A0ABP9E8Z9</accession>
<comment type="caution">
    <text evidence="2">The sequence shown here is derived from an EMBL/GenBank/DDBJ whole genome shotgun (WGS) entry which is preliminary data.</text>
</comment>
<dbReference type="Proteomes" id="UP001500457">
    <property type="component" value="Unassembled WGS sequence"/>
</dbReference>
<feature type="region of interest" description="Disordered" evidence="1">
    <location>
        <begin position="1"/>
        <end position="56"/>
    </location>
</feature>
<evidence type="ECO:0000313" key="2">
    <source>
        <dbReference type="EMBL" id="GAA4869696.1"/>
    </source>
</evidence>
<feature type="compositionally biased region" description="Low complexity" evidence="1">
    <location>
        <begin position="1"/>
        <end position="11"/>
    </location>
</feature>
<evidence type="ECO:0000313" key="3">
    <source>
        <dbReference type="Proteomes" id="UP001500457"/>
    </source>
</evidence>
<organism evidence="2 3">
    <name type="scientific">Actinomycetospora straminea</name>
    <dbReference type="NCBI Taxonomy" id="663607"/>
    <lineage>
        <taxon>Bacteria</taxon>
        <taxon>Bacillati</taxon>
        <taxon>Actinomycetota</taxon>
        <taxon>Actinomycetes</taxon>
        <taxon>Pseudonocardiales</taxon>
        <taxon>Pseudonocardiaceae</taxon>
        <taxon>Actinomycetospora</taxon>
    </lineage>
</organism>
<evidence type="ECO:0000256" key="1">
    <source>
        <dbReference type="SAM" id="MobiDB-lite"/>
    </source>
</evidence>
<name>A0ABP9E8Z9_9PSEU</name>
<reference evidence="3" key="1">
    <citation type="journal article" date="2019" name="Int. J. Syst. Evol. Microbiol.">
        <title>The Global Catalogue of Microorganisms (GCM) 10K type strain sequencing project: providing services to taxonomists for standard genome sequencing and annotation.</title>
        <authorList>
            <consortium name="The Broad Institute Genomics Platform"/>
            <consortium name="The Broad Institute Genome Sequencing Center for Infectious Disease"/>
            <person name="Wu L."/>
            <person name="Ma J."/>
        </authorList>
    </citation>
    <scope>NUCLEOTIDE SEQUENCE [LARGE SCALE GENOMIC DNA]</scope>
    <source>
        <strain evidence="3">JCM 17983</strain>
    </source>
</reference>
<proteinExistence type="predicted"/>
<dbReference type="EMBL" id="BAABHQ010000003">
    <property type="protein sequence ID" value="GAA4869696.1"/>
    <property type="molecule type" value="Genomic_DNA"/>
</dbReference>